<proteinExistence type="predicted"/>
<organism evidence="1 2">
    <name type="scientific">Steinernema glaseri</name>
    <dbReference type="NCBI Taxonomy" id="37863"/>
    <lineage>
        <taxon>Eukaryota</taxon>
        <taxon>Metazoa</taxon>
        <taxon>Ecdysozoa</taxon>
        <taxon>Nematoda</taxon>
        <taxon>Chromadorea</taxon>
        <taxon>Rhabditida</taxon>
        <taxon>Tylenchina</taxon>
        <taxon>Panagrolaimomorpha</taxon>
        <taxon>Strongyloidoidea</taxon>
        <taxon>Steinernematidae</taxon>
        <taxon>Steinernema</taxon>
    </lineage>
</organism>
<sequence length="106" mass="11518">MQPSITIRRKKPKTRLLTQASANRIALISPAEQISQRLSSSAVLSNRVQQRRSANVTPAKTHVFDRVPREVTYDGATIGLNGVCYEVTTTTTFSGVVEAATLNTSS</sequence>
<reference evidence="2" key="1">
    <citation type="submission" date="2016-11" db="UniProtKB">
        <authorList>
            <consortium name="WormBaseParasite"/>
        </authorList>
    </citation>
    <scope>IDENTIFICATION</scope>
</reference>
<accession>A0A1I7ZG40</accession>
<evidence type="ECO:0000313" key="2">
    <source>
        <dbReference type="WBParaSite" id="L893_g25989.t1"/>
    </source>
</evidence>
<keyword evidence="1" id="KW-1185">Reference proteome</keyword>
<protein>
    <submittedName>
        <fullName evidence="2">BIG2 domain-containing protein</fullName>
    </submittedName>
</protein>
<dbReference type="AlphaFoldDB" id="A0A1I7ZG40"/>
<name>A0A1I7ZG40_9BILA</name>
<dbReference type="Proteomes" id="UP000095287">
    <property type="component" value="Unplaced"/>
</dbReference>
<evidence type="ECO:0000313" key="1">
    <source>
        <dbReference type="Proteomes" id="UP000095287"/>
    </source>
</evidence>
<dbReference type="WBParaSite" id="L893_g25989.t1">
    <property type="protein sequence ID" value="L893_g25989.t1"/>
    <property type="gene ID" value="L893_g25989"/>
</dbReference>